<sequence>NYDVVVIVIVCVSVWGGVYVGVCRCVSSWFQKPWGHPIFVPDAVHHGPDQIFGIETESATW</sequence>
<protein>
    <submittedName>
        <fullName evidence="2">MIP09227p</fullName>
    </submittedName>
</protein>
<feature type="transmembrane region" description="Helical" evidence="1">
    <location>
        <begin position="6"/>
        <end position="26"/>
    </location>
</feature>
<dbReference type="EMBL" id="BT081372">
    <property type="protein sequence ID" value="ACO34930.1"/>
    <property type="molecule type" value="mRNA"/>
</dbReference>
<evidence type="ECO:0000256" key="1">
    <source>
        <dbReference type="SAM" id="Phobius"/>
    </source>
</evidence>
<name>C1C3E3_DROME</name>
<reference evidence="2" key="1">
    <citation type="submission" date="2009-03" db="EMBL/GenBank/DDBJ databases">
        <authorList>
            <person name="Carlson J."/>
            <person name="Booth B."/>
            <person name="Frise E."/>
            <person name="Sandler J."/>
            <person name="Wan K."/>
            <person name="Yu C."/>
            <person name="Celniker S."/>
        </authorList>
    </citation>
    <scope>NUCLEOTIDE SEQUENCE</scope>
</reference>
<evidence type="ECO:0000313" key="2">
    <source>
        <dbReference type="EMBL" id="ACO34930.1"/>
    </source>
</evidence>
<proteinExistence type="evidence at transcript level"/>
<keyword evidence="1" id="KW-0812">Transmembrane</keyword>
<dbReference type="AlphaFoldDB" id="C1C3E3"/>
<feature type="non-terminal residue" evidence="2">
    <location>
        <position position="1"/>
    </location>
</feature>
<keyword evidence="1" id="KW-0472">Membrane</keyword>
<organism evidence="2">
    <name type="scientific">Drosophila melanogaster</name>
    <name type="common">Fruit fly</name>
    <dbReference type="NCBI Taxonomy" id="7227"/>
    <lineage>
        <taxon>Eukaryota</taxon>
        <taxon>Metazoa</taxon>
        <taxon>Ecdysozoa</taxon>
        <taxon>Arthropoda</taxon>
        <taxon>Hexapoda</taxon>
        <taxon>Insecta</taxon>
        <taxon>Pterygota</taxon>
        <taxon>Neoptera</taxon>
        <taxon>Endopterygota</taxon>
        <taxon>Diptera</taxon>
        <taxon>Brachycera</taxon>
        <taxon>Muscomorpha</taxon>
        <taxon>Ephydroidea</taxon>
        <taxon>Drosophilidae</taxon>
        <taxon>Drosophila</taxon>
        <taxon>Sophophora</taxon>
    </lineage>
</organism>
<keyword evidence="1" id="KW-1133">Transmembrane helix</keyword>
<accession>C1C3E3</accession>